<evidence type="ECO:0000313" key="2">
    <source>
        <dbReference type="EMBL" id="KAL0383226.1"/>
    </source>
</evidence>
<feature type="chain" id="PRO_5043946411" description="DUF4283 domain-containing protein" evidence="1">
    <location>
        <begin position="18"/>
        <end position="208"/>
    </location>
</feature>
<organism evidence="2">
    <name type="scientific">Sesamum calycinum</name>
    <dbReference type="NCBI Taxonomy" id="2727403"/>
    <lineage>
        <taxon>Eukaryota</taxon>
        <taxon>Viridiplantae</taxon>
        <taxon>Streptophyta</taxon>
        <taxon>Embryophyta</taxon>
        <taxon>Tracheophyta</taxon>
        <taxon>Spermatophyta</taxon>
        <taxon>Magnoliopsida</taxon>
        <taxon>eudicotyledons</taxon>
        <taxon>Gunneridae</taxon>
        <taxon>Pentapetalae</taxon>
        <taxon>asterids</taxon>
        <taxon>lamiids</taxon>
        <taxon>Lamiales</taxon>
        <taxon>Pedaliaceae</taxon>
        <taxon>Sesamum</taxon>
    </lineage>
</organism>
<gene>
    <name evidence="2" type="ORF">Scaly_0609900</name>
</gene>
<sequence>MGMRNLLLFLKIYILNGRQDSVLVLNTEDNKQVYEIRIGKEVVRGSDRREKVPMMIDAVTTMTISESLTRISGIGEPMAAFIPRHDLTTTGLFVGQPIVLKQWEPGMVLRKHKHTQVPVWIKLRYLPVEFWTNEGLSMVASGIGSPLYPDAITKSCTRLDFARVCIMLDISSKLPKHIVIMMPTEEGGETPCRVDNEYEWIPPKYRAC</sequence>
<keyword evidence="1" id="KW-0732">Signal</keyword>
<feature type="signal peptide" evidence="1">
    <location>
        <begin position="1"/>
        <end position="17"/>
    </location>
</feature>
<evidence type="ECO:0008006" key="3">
    <source>
        <dbReference type="Google" id="ProtNLM"/>
    </source>
</evidence>
<proteinExistence type="predicted"/>
<name>A0AAW2RSM3_9LAMI</name>
<dbReference type="PANTHER" id="PTHR31286">
    <property type="entry name" value="GLYCINE-RICH CELL WALL STRUCTURAL PROTEIN 1.8-LIKE"/>
    <property type="match status" value="1"/>
</dbReference>
<accession>A0AAW2RSM3</accession>
<reference evidence="2" key="1">
    <citation type="submission" date="2020-06" db="EMBL/GenBank/DDBJ databases">
        <authorList>
            <person name="Li T."/>
            <person name="Hu X."/>
            <person name="Zhang T."/>
            <person name="Song X."/>
            <person name="Zhang H."/>
            <person name="Dai N."/>
            <person name="Sheng W."/>
            <person name="Hou X."/>
            <person name="Wei L."/>
        </authorList>
    </citation>
    <scope>NUCLEOTIDE SEQUENCE</scope>
    <source>
        <strain evidence="2">KEN8</strain>
        <tissue evidence="2">Leaf</tissue>
    </source>
</reference>
<dbReference type="EMBL" id="JACGWM010000003">
    <property type="protein sequence ID" value="KAL0383226.1"/>
    <property type="molecule type" value="Genomic_DNA"/>
</dbReference>
<protein>
    <recommendedName>
        <fullName evidence="3">DUF4283 domain-containing protein</fullName>
    </recommendedName>
</protein>
<dbReference type="AlphaFoldDB" id="A0AAW2RSM3"/>
<dbReference type="PANTHER" id="PTHR31286:SF180">
    <property type="entry name" value="OS10G0362600 PROTEIN"/>
    <property type="match status" value="1"/>
</dbReference>
<dbReference type="InterPro" id="IPR040256">
    <property type="entry name" value="At4g02000-like"/>
</dbReference>
<comment type="caution">
    <text evidence="2">The sequence shown here is derived from an EMBL/GenBank/DDBJ whole genome shotgun (WGS) entry which is preliminary data.</text>
</comment>
<evidence type="ECO:0000256" key="1">
    <source>
        <dbReference type="SAM" id="SignalP"/>
    </source>
</evidence>
<reference evidence="2" key="2">
    <citation type="journal article" date="2024" name="Plant">
        <title>Genomic evolution and insights into agronomic trait innovations of Sesamum species.</title>
        <authorList>
            <person name="Miao H."/>
            <person name="Wang L."/>
            <person name="Qu L."/>
            <person name="Liu H."/>
            <person name="Sun Y."/>
            <person name="Le M."/>
            <person name="Wang Q."/>
            <person name="Wei S."/>
            <person name="Zheng Y."/>
            <person name="Lin W."/>
            <person name="Duan Y."/>
            <person name="Cao H."/>
            <person name="Xiong S."/>
            <person name="Wang X."/>
            <person name="Wei L."/>
            <person name="Li C."/>
            <person name="Ma Q."/>
            <person name="Ju M."/>
            <person name="Zhao R."/>
            <person name="Li G."/>
            <person name="Mu C."/>
            <person name="Tian Q."/>
            <person name="Mei H."/>
            <person name="Zhang T."/>
            <person name="Gao T."/>
            <person name="Zhang H."/>
        </authorList>
    </citation>
    <scope>NUCLEOTIDE SEQUENCE</scope>
    <source>
        <strain evidence="2">KEN8</strain>
    </source>
</reference>